<evidence type="ECO:0008006" key="10">
    <source>
        <dbReference type="Google" id="ProtNLM"/>
    </source>
</evidence>
<gene>
    <name evidence="8" type="ORF">VFH_U053560</name>
</gene>
<dbReference type="EMBL" id="CATIWC010001270">
    <property type="protein sequence ID" value="CAI8583990.1"/>
    <property type="molecule type" value="Genomic_DNA"/>
</dbReference>
<name>A0AAV0YDE9_VICFA</name>
<reference evidence="8 9" key="1">
    <citation type="submission" date="2023-01" db="EMBL/GenBank/DDBJ databases">
        <authorList>
            <person name="Kreplak J."/>
        </authorList>
    </citation>
    <scope>NUCLEOTIDE SEQUENCE [LARGE SCALE GENOMIC DNA]</scope>
</reference>
<dbReference type="AlphaFoldDB" id="A0AAV0YDE9"/>
<evidence type="ECO:0000256" key="5">
    <source>
        <dbReference type="ARBA" id="ARBA00035114"/>
    </source>
</evidence>
<dbReference type="PANTHER" id="PTHR31509">
    <property type="entry name" value="BPS1-LIKE PROTEIN"/>
    <property type="match status" value="1"/>
</dbReference>
<comment type="similarity">
    <text evidence="5">Belongs to the ROH1 family.</text>
</comment>
<feature type="region of interest" description="Disordered" evidence="6">
    <location>
        <begin position="184"/>
        <end position="208"/>
    </location>
</feature>
<feature type="transmembrane region" description="Helical" evidence="7">
    <location>
        <begin position="244"/>
        <end position="264"/>
    </location>
</feature>
<evidence type="ECO:0000256" key="6">
    <source>
        <dbReference type="SAM" id="MobiDB-lite"/>
    </source>
</evidence>
<evidence type="ECO:0000256" key="7">
    <source>
        <dbReference type="SAM" id="Phobius"/>
    </source>
</evidence>
<dbReference type="InterPro" id="IPR008511">
    <property type="entry name" value="ROH1-like"/>
</dbReference>
<evidence type="ECO:0000313" key="8">
    <source>
        <dbReference type="EMBL" id="CAI8583990.1"/>
    </source>
</evidence>
<evidence type="ECO:0000256" key="2">
    <source>
        <dbReference type="ARBA" id="ARBA00022692"/>
    </source>
</evidence>
<dbReference type="Pfam" id="PF05633">
    <property type="entry name" value="ROH1-like"/>
    <property type="match status" value="1"/>
</dbReference>
<dbReference type="GO" id="GO:0016020">
    <property type="term" value="C:membrane"/>
    <property type="evidence" value="ECO:0007669"/>
    <property type="project" value="UniProtKB-SubCell"/>
</dbReference>
<evidence type="ECO:0000313" key="9">
    <source>
        <dbReference type="Proteomes" id="UP001157006"/>
    </source>
</evidence>
<comment type="caution">
    <text evidence="8">The sequence shown here is derived from an EMBL/GenBank/DDBJ whole genome shotgun (WGS) entry which is preliminary data.</text>
</comment>
<keyword evidence="3 7" id="KW-1133">Transmembrane helix</keyword>
<proteinExistence type="inferred from homology"/>
<sequence length="393" mass="44752">MPSTENQSSSASSSFSSFGRSLFGIRQEQVHSVEASHESDSCNLELGSFQKRVTDRFHDLSVVSDDELLSIDWMQKLLNAFICCHEEFRAIMLNNKEQVSKPPLDRMTSEFIERSVKALDICNASRDGIENIRMWQKHLEIASCALGSNKRPLTEGQFRRARKALMDLALAMLDEKESGSVFSQRHRSFGRHNSSKDHHSPGHSRSHSWSVSRSWSAAKQLQSIANNLVPPRANEIAANSRLSVSVYTMNCILLFVLWILVAAIPCQDRGLNLHFSVPRQFTWSTPVTLLHERILEESKKRERRNSSGLLKEIYQIEITTRHLTDLVDSAQFPLTEKYKMEVEQDLKELKLVLEAFRDGLDPLECLVREVFRKIVICRTEGLDSLGASNYTGQ</sequence>
<organism evidence="8 9">
    <name type="scientific">Vicia faba</name>
    <name type="common">Broad bean</name>
    <name type="synonym">Faba vulgaris</name>
    <dbReference type="NCBI Taxonomy" id="3906"/>
    <lineage>
        <taxon>Eukaryota</taxon>
        <taxon>Viridiplantae</taxon>
        <taxon>Streptophyta</taxon>
        <taxon>Embryophyta</taxon>
        <taxon>Tracheophyta</taxon>
        <taxon>Spermatophyta</taxon>
        <taxon>Magnoliopsida</taxon>
        <taxon>eudicotyledons</taxon>
        <taxon>Gunneridae</taxon>
        <taxon>Pentapetalae</taxon>
        <taxon>rosids</taxon>
        <taxon>fabids</taxon>
        <taxon>Fabales</taxon>
        <taxon>Fabaceae</taxon>
        <taxon>Papilionoideae</taxon>
        <taxon>50 kb inversion clade</taxon>
        <taxon>NPAAA clade</taxon>
        <taxon>Hologalegina</taxon>
        <taxon>IRL clade</taxon>
        <taxon>Fabeae</taxon>
        <taxon>Vicia</taxon>
    </lineage>
</organism>
<accession>A0AAV0YDE9</accession>
<keyword evidence="2 7" id="KW-0812">Transmembrane</keyword>
<dbReference type="Proteomes" id="UP001157006">
    <property type="component" value="Unassembled WGS sequence"/>
</dbReference>
<evidence type="ECO:0000256" key="4">
    <source>
        <dbReference type="ARBA" id="ARBA00023136"/>
    </source>
</evidence>
<protein>
    <recommendedName>
        <fullName evidence="10">BYPASS-related protein</fullName>
    </recommendedName>
</protein>
<keyword evidence="4 7" id="KW-0472">Membrane</keyword>
<comment type="subcellular location">
    <subcellularLocation>
        <location evidence="1">Membrane</location>
        <topology evidence="1">Single-pass membrane protein</topology>
    </subcellularLocation>
</comment>
<keyword evidence="9" id="KW-1185">Reference proteome</keyword>
<evidence type="ECO:0000256" key="1">
    <source>
        <dbReference type="ARBA" id="ARBA00004167"/>
    </source>
</evidence>
<evidence type="ECO:0000256" key="3">
    <source>
        <dbReference type="ARBA" id="ARBA00022989"/>
    </source>
</evidence>